<sequence>MRFDALPTVEAPKSTIKVVKNMLLKKVVPTLAVGFALSMGVAAPAIAVEVKDPAPITEEQPAPDQGKDAGKTPQPGDKAEPGKDAAPTEKAQPADPGAEKEVKNKCHDKAFYEGKIKELLTSWGEKVTFGNFGSEEAKADVKAGFDEFLPGANFDKAYKYIKGAFEAKTWSNSANLEAAIMDALNEQGLVSDSCEVPGVAKGENASAPASGDQTVLEGQNGDSLAQTGSVIGLAALGALACGAGAAGSFAVARRKSEN</sequence>
<name>A0AB34X3T3_9ACTO</name>
<gene>
    <name evidence="3" type="ORF">HMPREF1862_00068</name>
</gene>
<organism evidence="3 4">
    <name type="scientific">Varibaculum cambriense</name>
    <dbReference type="NCBI Taxonomy" id="184870"/>
    <lineage>
        <taxon>Bacteria</taxon>
        <taxon>Bacillati</taxon>
        <taxon>Actinomycetota</taxon>
        <taxon>Actinomycetes</taxon>
        <taxon>Actinomycetales</taxon>
        <taxon>Actinomycetaceae</taxon>
        <taxon>Varibaculum</taxon>
    </lineage>
</organism>
<feature type="compositionally biased region" description="Basic and acidic residues" evidence="1">
    <location>
        <begin position="77"/>
        <end position="87"/>
    </location>
</feature>
<evidence type="ECO:0000256" key="2">
    <source>
        <dbReference type="SAM" id="Phobius"/>
    </source>
</evidence>
<evidence type="ECO:0000256" key="1">
    <source>
        <dbReference type="SAM" id="MobiDB-lite"/>
    </source>
</evidence>
<dbReference type="Proteomes" id="UP000070572">
    <property type="component" value="Unassembled WGS sequence"/>
</dbReference>
<evidence type="ECO:0000313" key="3">
    <source>
        <dbReference type="EMBL" id="KXB82005.1"/>
    </source>
</evidence>
<comment type="caution">
    <text evidence="3">The sequence shown here is derived from an EMBL/GenBank/DDBJ whole genome shotgun (WGS) entry which is preliminary data.</text>
</comment>
<dbReference type="AlphaFoldDB" id="A0AB34X3T3"/>
<feature type="region of interest" description="Disordered" evidence="1">
    <location>
        <begin position="56"/>
        <end position="103"/>
    </location>
</feature>
<evidence type="ECO:0000313" key="4">
    <source>
        <dbReference type="Proteomes" id="UP000070572"/>
    </source>
</evidence>
<keyword evidence="2" id="KW-0812">Transmembrane</keyword>
<reference evidence="3 4" key="1">
    <citation type="submission" date="2016-01" db="EMBL/GenBank/DDBJ databases">
        <authorList>
            <person name="Mitreva M."/>
            <person name="Pepin K.H."/>
            <person name="Mihindukulasuriya K.A."/>
            <person name="Fulton R."/>
            <person name="Fronick C."/>
            <person name="O'Laughlin M."/>
            <person name="Miner T."/>
            <person name="Herter B."/>
            <person name="Rosa B.A."/>
            <person name="Cordes M."/>
            <person name="Tomlinson C."/>
            <person name="Wollam A."/>
            <person name="Palsikar V.B."/>
            <person name="Mardis E.R."/>
            <person name="Wilson R.K."/>
        </authorList>
    </citation>
    <scope>NUCLEOTIDE SEQUENCE [LARGE SCALE GENOMIC DNA]</scope>
    <source>
        <strain evidence="3 4">DNF00696</strain>
    </source>
</reference>
<feature type="transmembrane region" description="Helical" evidence="2">
    <location>
        <begin position="230"/>
        <end position="252"/>
    </location>
</feature>
<accession>A0AB34X3T3</accession>
<dbReference type="EMBL" id="LSDN01000003">
    <property type="protein sequence ID" value="KXB82005.1"/>
    <property type="molecule type" value="Genomic_DNA"/>
</dbReference>
<keyword evidence="2" id="KW-0472">Membrane</keyword>
<keyword evidence="2" id="KW-1133">Transmembrane helix</keyword>
<protein>
    <submittedName>
        <fullName evidence="3">LPXTG-motif protein cell wall anchor domain protein</fullName>
    </submittedName>
</protein>
<proteinExistence type="predicted"/>